<evidence type="ECO:0000313" key="4">
    <source>
        <dbReference type="EMBL" id="CAK9176414.1"/>
    </source>
</evidence>
<organism evidence="4 5">
    <name type="scientific">Ilex paraguariensis</name>
    <name type="common">yerba mate</name>
    <dbReference type="NCBI Taxonomy" id="185542"/>
    <lineage>
        <taxon>Eukaryota</taxon>
        <taxon>Viridiplantae</taxon>
        <taxon>Streptophyta</taxon>
        <taxon>Embryophyta</taxon>
        <taxon>Tracheophyta</taxon>
        <taxon>Spermatophyta</taxon>
        <taxon>Magnoliopsida</taxon>
        <taxon>eudicotyledons</taxon>
        <taxon>Gunneridae</taxon>
        <taxon>Pentapetalae</taxon>
        <taxon>asterids</taxon>
        <taxon>campanulids</taxon>
        <taxon>Aquifoliales</taxon>
        <taxon>Aquifoliaceae</taxon>
        <taxon>Ilex</taxon>
    </lineage>
</organism>
<dbReference type="PANTHER" id="PTHR45831:SF2">
    <property type="entry name" value="LD24721P"/>
    <property type="match status" value="1"/>
</dbReference>
<name>A0ABC8U7Z8_9AQUA</name>
<sequence>MTELPELMVNRSRNSLGLAPSNAVSQRAKTDGEQSITIQNTCLGKNRLTFSTQAASTIIMPSMETESSNTSRAEELKFQANEAFQAHKYSLAIDLYTQAIELNCENAVYWANRAFAHTKLEEYGSAIQDATKAVEIDPRYSKGYYRRGAAHLAMGKFKEALKDFQQNRGNTDGFIHLLWQNTLFI</sequence>
<dbReference type="InterPro" id="IPR047150">
    <property type="entry name" value="SGT"/>
</dbReference>
<dbReference type="Proteomes" id="UP001642360">
    <property type="component" value="Unassembled WGS sequence"/>
</dbReference>
<dbReference type="InterPro" id="IPR019734">
    <property type="entry name" value="TPR_rpt"/>
</dbReference>
<dbReference type="InterPro" id="IPR011990">
    <property type="entry name" value="TPR-like_helical_dom_sf"/>
</dbReference>
<dbReference type="EMBL" id="CAUOFW020006835">
    <property type="protein sequence ID" value="CAK9176414.1"/>
    <property type="molecule type" value="Genomic_DNA"/>
</dbReference>
<protein>
    <submittedName>
        <fullName evidence="4">Uncharacterized protein</fullName>
    </submittedName>
</protein>
<dbReference type="PROSITE" id="PS50005">
    <property type="entry name" value="TPR"/>
    <property type="match status" value="1"/>
</dbReference>
<keyword evidence="1" id="KW-0677">Repeat</keyword>
<gene>
    <name evidence="4" type="ORF">ILEXP_LOCUS46273</name>
</gene>
<evidence type="ECO:0000256" key="3">
    <source>
        <dbReference type="PROSITE-ProRule" id="PRU00339"/>
    </source>
</evidence>
<keyword evidence="2 3" id="KW-0802">TPR repeat</keyword>
<dbReference type="Gene3D" id="1.25.40.10">
    <property type="entry name" value="Tetratricopeptide repeat domain"/>
    <property type="match status" value="1"/>
</dbReference>
<dbReference type="AlphaFoldDB" id="A0ABC8U7Z8"/>
<keyword evidence="5" id="KW-1185">Reference proteome</keyword>
<dbReference type="PANTHER" id="PTHR45831">
    <property type="entry name" value="LD24721P"/>
    <property type="match status" value="1"/>
</dbReference>
<proteinExistence type="predicted"/>
<evidence type="ECO:0000313" key="5">
    <source>
        <dbReference type="Proteomes" id="UP001642360"/>
    </source>
</evidence>
<evidence type="ECO:0000256" key="1">
    <source>
        <dbReference type="ARBA" id="ARBA00022737"/>
    </source>
</evidence>
<feature type="repeat" description="TPR" evidence="3">
    <location>
        <begin position="107"/>
        <end position="140"/>
    </location>
</feature>
<dbReference type="Pfam" id="PF13181">
    <property type="entry name" value="TPR_8"/>
    <property type="match status" value="2"/>
</dbReference>
<evidence type="ECO:0000256" key="2">
    <source>
        <dbReference type="ARBA" id="ARBA00022803"/>
    </source>
</evidence>
<dbReference type="SUPFAM" id="SSF48452">
    <property type="entry name" value="TPR-like"/>
    <property type="match status" value="1"/>
</dbReference>
<comment type="caution">
    <text evidence="4">The sequence shown here is derived from an EMBL/GenBank/DDBJ whole genome shotgun (WGS) entry which is preliminary data.</text>
</comment>
<accession>A0ABC8U7Z8</accession>
<reference evidence="4 5" key="1">
    <citation type="submission" date="2024-02" db="EMBL/GenBank/DDBJ databases">
        <authorList>
            <person name="Vignale AGUSTIN F."/>
            <person name="Sosa J E."/>
            <person name="Modenutti C."/>
        </authorList>
    </citation>
    <scope>NUCLEOTIDE SEQUENCE [LARGE SCALE GENOMIC DNA]</scope>
</reference>
<dbReference type="SMART" id="SM00028">
    <property type="entry name" value="TPR"/>
    <property type="match status" value="3"/>
</dbReference>